<sequence>MIHPSRVSAATFDQKIPSVTGTANQHPKETYHATDDDSGIDPHPPHFIVASSHARPNVLPPLDPQEQRSFSPRFRKNGLSNDLTNSFIGDEEGLKDLSIISEGRKFTNRVVQEYHSDVESVPALSSHGESGLTLAYDPPPATSPIPPHNSLGNRISTFFGGHRSSRSSKRPSTSQSLMGGSGIGKGKNTETEKRTLFGLSSNDISHHAANLGASQPMLEPSGFEDSVTREIIRSQSSLQEHASISRHKIDSLTRPSTSTIYATNTASAYKSFSDGRALDNFGENPPRVAADTFLSTLESSPFASHPVDNGITKSLSEEGVSSRQEEPSRHRMQASITRHQSQSIAVLPSGHTKSFTLPSARDEDAAATFVNGWASWGTPSNMAAGMYPDTKQHRLEHFIWEMNFSLPDGREMMGFGGDLGKKRLHAAEAASLSASSLLPSLSREEAGQEMLPTPYILGYEKQVLAFEPLIHDAFFSVAGDTHTFYPEDSPPPKRVLDIGTGTGAWPIAMAQKWQDTTFVGLDIAPIQTDLLALATAERIFSHELDEQPQSTTSICWQDIASRVIWHIGDFLQDLPFDTGSFDMVHIRFVGLGVPETSWSNVFSEAARVLKRETGVMEIVEMSEILPSATPHSLKASFASLMLSSFIHQYPFIPIRPALAISALTVNEVLNVVIRRSEIGLCDPPNVLLQAMGVWVDSALGKGKHGRGKGMSGSAYGVFSKAPVGAVKTPKWGDGVMGEQALKQLRRQTDVERLPSEDTQLSGFLVDKQGGLKLSRRDSRSTSESNDPAEDDEVHLIVWLARRKA</sequence>
<organism evidence="1 2">
    <name type="scientific">Naganishia cerealis</name>
    <dbReference type="NCBI Taxonomy" id="610337"/>
    <lineage>
        <taxon>Eukaryota</taxon>
        <taxon>Fungi</taxon>
        <taxon>Dikarya</taxon>
        <taxon>Basidiomycota</taxon>
        <taxon>Agaricomycotina</taxon>
        <taxon>Tremellomycetes</taxon>
        <taxon>Filobasidiales</taxon>
        <taxon>Filobasidiaceae</taxon>
        <taxon>Naganishia</taxon>
    </lineage>
</organism>
<evidence type="ECO:0000313" key="1">
    <source>
        <dbReference type="EMBL" id="KAJ9106872.1"/>
    </source>
</evidence>
<proteinExistence type="predicted"/>
<comment type="caution">
    <text evidence="1">The sequence shown here is derived from an EMBL/GenBank/DDBJ whole genome shotgun (WGS) entry which is preliminary data.</text>
</comment>
<dbReference type="EMBL" id="JASBWR010000027">
    <property type="protein sequence ID" value="KAJ9106872.1"/>
    <property type="molecule type" value="Genomic_DNA"/>
</dbReference>
<keyword evidence="2" id="KW-1185">Reference proteome</keyword>
<reference evidence="1" key="1">
    <citation type="submission" date="2023-04" db="EMBL/GenBank/DDBJ databases">
        <title>Draft Genome sequencing of Naganishia species isolated from polar environments using Oxford Nanopore Technology.</title>
        <authorList>
            <person name="Leo P."/>
            <person name="Venkateswaran K."/>
        </authorList>
    </citation>
    <scope>NUCLEOTIDE SEQUENCE</scope>
    <source>
        <strain evidence="1">MNA-CCFEE 5261</strain>
    </source>
</reference>
<protein>
    <submittedName>
        <fullName evidence="1">Uncharacterized protein</fullName>
    </submittedName>
</protein>
<name>A0ACC2W6Y8_9TREE</name>
<gene>
    <name evidence="1" type="ORF">QFC19_003001</name>
</gene>
<accession>A0ACC2W6Y8</accession>
<evidence type="ECO:0000313" key="2">
    <source>
        <dbReference type="Proteomes" id="UP001241377"/>
    </source>
</evidence>
<dbReference type="Proteomes" id="UP001241377">
    <property type="component" value="Unassembled WGS sequence"/>
</dbReference>